<dbReference type="EMBL" id="UZAH01025702">
    <property type="protein sequence ID" value="VDO69004.1"/>
    <property type="molecule type" value="Genomic_DNA"/>
</dbReference>
<feature type="region of interest" description="Disordered" evidence="1">
    <location>
        <begin position="322"/>
        <end position="354"/>
    </location>
</feature>
<accession>A0A3P7YCJ1</accession>
<sequence length="366" mass="40137">MSQYGSAGSLSHLRDRTASPAYSALGRHKDDYNRFETARHAAAKRNEHQKSEESRFQAYGDRPGSGVEMSALHWQGGEIITDPSQLPKSLKPRRLYYSPIGDGTVAADGIELKRRPVDLSPRVTITQMTHVDRGQKGHDGVNIYEKTWTNTGAGSHPGSEAGYGSEFGGPGSGRNSRADALSPIGPDHAGKGAHGGFGMTTLHYSAASSVFSDPSYRFDTKTGYLITNPRELIHQYATTTPIAVMEATDNTPATTTISKQSFYRKTEETTEERFSPYAPYKTTTPVPTPNNFTKQLRDETMTHTQREANTHVEPVIAHDPHTQQRISEIRSKTQAVRSRCGDDSSGTPSGQLRVNEDRLIDLSLAT</sequence>
<feature type="compositionally biased region" description="Basic and acidic residues" evidence="1">
    <location>
        <begin position="27"/>
        <end position="55"/>
    </location>
</feature>
<name>A0A3P7YCJ1_HELPZ</name>
<evidence type="ECO:0000313" key="3">
    <source>
        <dbReference type="Proteomes" id="UP000050761"/>
    </source>
</evidence>
<reference evidence="4" key="2">
    <citation type="submission" date="2019-09" db="UniProtKB">
        <authorList>
            <consortium name="WormBaseParasite"/>
        </authorList>
    </citation>
    <scope>IDENTIFICATION</scope>
</reference>
<dbReference type="WBParaSite" id="HPBE_0000661101-mRNA-1">
    <property type="protein sequence ID" value="HPBE_0000661101-mRNA-1"/>
    <property type="gene ID" value="HPBE_0000661101"/>
</dbReference>
<evidence type="ECO:0000313" key="4">
    <source>
        <dbReference type="WBParaSite" id="HPBE_0000661101-mRNA-1"/>
    </source>
</evidence>
<keyword evidence="3" id="KW-1185">Reference proteome</keyword>
<dbReference type="OrthoDB" id="5826809at2759"/>
<feature type="compositionally biased region" description="Basic and acidic residues" evidence="1">
    <location>
        <begin position="322"/>
        <end position="331"/>
    </location>
</feature>
<organism evidence="2">
    <name type="scientific">Heligmosomoides polygyrus</name>
    <name type="common">Parasitic roundworm</name>
    <dbReference type="NCBI Taxonomy" id="6339"/>
    <lineage>
        <taxon>Eukaryota</taxon>
        <taxon>Metazoa</taxon>
        <taxon>Ecdysozoa</taxon>
        <taxon>Nematoda</taxon>
        <taxon>Chromadorea</taxon>
        <taxon>Rhabditida</taxon>
        <taxon>Rhabditina</taxon>
        <taxon>Rhabditomorpha</taxon>
        <taxon>Strongyloidea</taxon>
        <taxon>Heligmosomidae</taxon>
        <taxon>Heligmosomoides</taxon>
    </lineage>
</organism>
<feature type="region of interest" description="Disordered" evidence="1">
    <location>
        <begin position="1"/>
        <end position="64"/>
    </location>
</feature>
<feature type="compositionally biased region" description="Basic and acidic residues" evidence="1">
    <location>
        <begin position="264"/>
        <end position="274"/>
    </location>
</feature>
<proteinExistence type="predicted"/>
<protein>
    <submittedName>
        <fullName evidence="2 4">Uncharacterized protein</fullName>
    </submittedName>
</protein>
<evidence type="ECO:0000313" key="2">
    <source>
        <dbReference type="EMBL" id="VDO69004.1"/>
    </source>
</evidence>
<feature type="region of interest" description="Disordered" evidence="1">
    <location>
        <begin position="262"/>
        <end position="292"/>
    </location>
</feature>
<dbReference type="AlphaFoldDB" id="A0A3P7YCJ1"/>
<reference evidence="2 3" key="1">
    <citation type="submission" date="2018-11" db="EMBL/GenBank/DDBJ databases">
        <authorList>
            <consortium name="Pathogen Informatics"/>
        </authorList>
    </citation>
    <scope>NUCLEOTIDE SEQUENCE [LARGE SCALE GENOMIC DNA]</scope>
</reference>
<feature type="compositionally biased region" description="Low complexity" evidence="1">
    <location>
        <begin position="276"/>
        <end position="292"/>
    </location>
</feature>
<dbReference type="Proteomes" id="UP000050761">
    <property type="component" value="Unassembled WGS sequence"/>
</dbReference>
<gene>
    <name evidence="2" type="ORF">HPBE_LOCUS6612</name>
</gene>
<evidence type="ECO:0000256" key="1">
    <source>
        <dbReference type="SAM" id="MobiDB-lite"/>
    </source>
</evidence>